<comment type="caution">
    <text evidence="2">The sequence shown here is derived from an EMBL/GenBank/DDBJ whole genome shotgun (WGS) entry which is preliminary data.</text>
</comment>
<feature type="compositionally biased region" description="Acidic residues" evidence="1">
    <location>
        <begin position="105"/>
        <end position="116"/>
    </location>
</feature>
<keyword evidence="3" id="KW-1185">Reference proteome</keyword>
<evidence type="ECO:0000313" key="2">
    <source>
        <dbReference type="EMBL" id="MBA0846227.1"/>
    </source>
</evidence>
<dbReference type="Proteomes" id="UP000593575">
    <property type="component" value="Unassembled WGS sequence"/>
</dbReference>
<organism evidence="2 3">
    <name type="scientific">Gossypium armourianum</name>
    <dbReference type="NCBI Taxonomy" id="34283"/>
    <lineage>
        <taxon>Eukaryota</taxon>
        <taxon>Viridiplantae</taxon>
        <taxon>Streptophyta</taxon>
        <taxon>Embryophyta</taxon>
        <taxon>Tracheophyta</taxon>
        <taxon>Spermatophyta</taxon>
        <taxon>Magnoliopsida</taxon>
        <taxon>eudicotyledons</taxon>
        <taxon>Gunneridae</taxon>
        <taxon>Pentapetalae</taxon>
        <taxon>rosids</taxon>
        <taxon>malvids</taxon>
        <taxon>Malvales</taxon>
        <taxon>Malvaceae</taxon>
        <taxon>Malvoideae</taxon>
        <taxon>Gossypium</taxon>
    </lineage>
</organism>
<feature type="region of interest" description="Disordered" evidence="1">
    <location>
        <begin position="96"/>
        <end position="116"/>
    </location>
</feature>
<dbReference type="AlphaFoldDB" id="A0A7J9KIB2"/>
<evidence type="ECO:0000313" key="3">
    <source>
        <dbReference type="Proteomes" id="UP000593575"/>
    </source>
</evidence>
<dbReference type="EMBL" id="JABFAE010420662">
    <property type="protein sequence ID" value="MBA0846227.1"/>
    <property type="molecule type" value="Genomic_DNA"/>
</dbReference>
<gene>
    <name evidence="2" type="ORF">Goarm_023342</name>
</gene>
<evidence type="ECO:0000256" key="1">
    <source>
        <dbReference type="SAM" id="MobiDB-lite"/>
    </source>
</evidence>
<name>A0A7J9KIB2_9ROSI</name>
<proteinExistence type="predicted"/>
<protein>
    <submittedName>
        <fullName evidence="2">Uncharacterized protein</fullName>
    </submittedName>
</protein>
<accession>A0A7J9KIB2</accession>
<sequence>MGPKLMESNSVPIKFQAVGHGLDKERNLDVRLSTNRGISLGEGEMGRLLVTISKGDRGEIFGQRPTEESKGLKDGTAVEGLIKGLCQEVRHDTKLMEDMSSIRESDDETLEDATSA</sequence>
<reference evidence="2 3" key="1">
    <citation type="journal article" date="2019" name="Genome Biol. Evol.">
        <title>Insights into the evolution of the New World diploid cottons (Gossypium, subgenus Houzingenia) based on genome sequencing.</title>
        <authorList>
            <person name="Grover C.E."/>
            <person name="Arick M.A. 2nd"/>
            <person name="Thrash A."/>
            <person name="Conover J.L."/>
            <person name="Sanders W.S."/>
            <person name="Peterson D.G."/>
            <person name="Frelichowski J.E."/>
            <person name="Scheffler J.A."/>
            <person name="Scheffler B.E."/>
            <person name="Wendel J.F."/>
        </authorList>
    </citation>
    <scope>NUCLEOTIDE SEQUENCE [LARGE SCALE GENOMIC DNA]</scope>
    <source>
        <strain evidence="2">6</strain>
        <tissue evidence="2">Leaf</tissue>
    </source>
</reference>